<dbReference type="PROSITE" id="PS00903">
    <property type="entry name" value="CYT_DCMP_DEAMINASES_1"/>
    <property type="match status" value="1"/>
</dbReference>
<evidence type="ECO:0000256" key="1">
    <source>
        <dbReference type="ARBA" id="ARBA00002151"/>
    </source>
</evidence>
<dbReference type="InterPro" id="IPR016192">
    <property type="entry name" value="APOBEC/CMP_deaminase_Zn-bd"/>
</dbReference>
<comment type="pathway">
    <text evidence="3 15">Cofactor biosynthesis; riboflavin biosynthesis; 5-amino-6-(D-ribitylamino)uracil from GTP: step 3/4.</text>
</comment>
<dbReference type="PANTHER" id="PTHR38011">
    <property type="entry name" value="DIHYDROFOLATE REDUCTASE FAMILY PROTEIN (AFU_ORTHOLOGUE AFUA_8G06820)"/>
    <property type="match status" value="1"/>
</dbReference>
<evidence type="ECO:0000313" key="21">
    <source>
        <dbReference type="Proteomes" id="UP000274920"/>
    </source>
</evidence>
<evidence type="ECO:0000256" key="12">
    <source>
        <dbReference type="ARBA" id="ARBA00023268"/>
    </source>
</evidence>
<feature type="binding site" evidence="17">
    <location>
        <position position="167"/>
    </location>
    <ligand>
        <name>substrate</name>
    </ligand>
</feature>
<keyword evidence="11 15" id="KW-0560">Oxidoreductase</keyword>
<keyword evidence="7 15" id="KW-0479">Metal-binding</keyword>
<feature type="binding site" evidence="17">
    <location>
        <position position="206"/>
    </location>
    <ligand>
        <name>substrate</name>
    </ligand>
</feature>
<evidence type="ECO:0000256" key="18">
    <source>
        <dbReference type="PIRSR" id="PIRSR006769-3"/>
    </source>
</evidence>
<evidence type="ECO:0000256" key="15">
    <source>
        <dbReference type="PIRNR" id="PIRNR006769"/>
    </source>
</evidence>
<dbReference type="PIRSF" id="PIRSF006769">
    <property type="entry name" value="RibD"/>
    <property type="match status" value="1"/>
</dbReference>
<evidence type="ECO:0000256" key="8">
    <source>
        <dbReference type="ARBA" id="ARBA00022801"/>
    </source>
</evidence>
<evidence type="ECO:0000313" key="20">
    <source>
        <dbReference type="EMBL" id="RRK30835.1"/>
    </source>
</evidence>
<comment type="similarity">
    <text evidence="5 15">In the C-terminal section; belongs to the HTP reductase family.</text>
</comment>
<feature type="binding site" evidence="17">
    <location>
        <position position="169"/>
    </location>
    <ligand>
        <name>NADP(+)</name>
        <dbReference type="ChEBI" id="CHEBI:58349"/>
    </ligand>
</feature>
<keyword evidence="8 15" id="KW-0378">Hydrolase</keyword>
<evidence type="ECO:0000256" key="7">
    <source>
        <dbReference type="ARBA" id="ARBA00022723"/>
    </source>
</evidence>
<comment type="similarity">
    <text evidence="4 15">In the N-terminal section; belongs to the cytidine and deoxycytidylate deaminase family.</text>
</comment>
<dbReference type="NCBIfam" id="TIGR00227">
    <property type="entry name" value="ribD_Cterm"/>
    <property type="match status" value="1"/>
</dbReference>
<organism evidence="20 21">
    <name type="scientific">Schaedlerella arabinosiphila</name>
    <dbReference type="NCBI Taxonomy" id="2044587"/>
    <lineage>
        <taxon>Bacteria</taxon>
        <taxon>Bacillati</taxon>
        <taxon>Bacillota</taxon>
        <taxon>Clostridia</taxon>
        <taxon>Lachnospirales</taxon>
        <taxon>Lachnospiraceae</taxon>
        <taxon>Schaedlerella</taxon>
    </lineage>
</organism>
<comment type="caution">
    <text evidence="20">The sequence shown here is derived from an EMBL/GenBank/DDBJ whole genome shotgun (WGS) entry which is preliminary data.</text>
</comment>
<dbReference type="GO" id="GO:0008835">
    <property type="term" value="F:diaminohydroxyphosphoribosylaminopyrimidine deaminase activity"/>
    <property type="evidence" value="ECO:0007669"/>
    <property type="project" value="UniProtKB-EC"/>
</dbReference>
<dbReference type="InterPro" id="IPR004794">
    <property type="entry name" value="Eubact_RibD"/>
</dbReference>
<feature type="binding site" evidence="17">
    <location>
        <position position="199"/>
    </location>
    <ligand>
        <name>NADP(+)</name>
        <dbReference type="ChEBI" id="CHEBI:58349"/>
    </ligand>
</feature>
<feature type="binding site" evidence="17">
    <location>
        <position position="195"/>
    </location>
    <ligand>
        <name>NADP(+)</name>
        <dbReference type="ChEBI" id="CHEBI:58349"/>
    </ligand>
</feature>
<comment type="pathway">
    <text evidence="2 15">Cofactor biosynthesis; riboflavin biosynthesis; 5-amino-6-(D-ribitylamino)uracil from GTP: step 2/4.</text>
</comment>
<name>A0A3R8LWG6_9FIRM</name>
<feature type="binding site" evidence="17">
    <location>
        <begin position="304"/>
        <end position="310"/>
    </location>
    <ligand>
        <name>NADP(+)</name>
        <dbReference type="ChEBI" id="CHEBI:58349"/>
    </ligand>
</feature>
<feature type="binding site" evidence="18">
    <location>
        <position position="84"/>
    </location>
    <ligand>
        <name>Zn(2+)</name>
        <dbReference type="ChEBI" id="CHEBI:29105"/>
        <note>catalytic</note>
    </ligand>
</feature>
<evidence type="ECO:0000256" key="14">
    <source>
        <dbReference type="ARBA" id="ARBA00049886"/>
    </source>
</evidence>
<reference evidence="20" key="1">
    <citation type="submission" date="2018-10" db="EMBL/GenBank/DDBJ databases">
        <title>Schaedlerella arabinophila gen. nov. sp. nov., isolated from the mouse intestinal tract and comparative analysis with the genome of the closely related altered Schaedler flora strain ASF502.</title>
        <authorList>
            <person name="Miyake S."/>
            <person name="Soh M."/>
            <person name="Seedorf H."/>
        </authorList>
    </citation>
    <scope>NUCLEOTIDE SEQUENCE [LARGE SCALE GENOMIC DNA]</scope>
    <source>
        <strain evidence="20">DSM 106076</strain>
    </source>
</reference>
<keyword evidence="10 15" id="KW-0521">NADP</keyword>
<evidence type="ECO:0000256" key="3">
    <source>
        <dbReference type="ARBA" id="ARBA00004910"/>
    </source>
</evidence>
<dbReference type="Pfam" id="PF00383">
    <property type="entry name" value="dCMP_cyt_deam_1"/>
    <property type="match status" value="1"/>
</dbReference>
<dbReference type="GO" id="GO:0008703">
    <property type="term" value="F:5-amino-6-(5-phosphoribosylamino)uracil reductase activity"/>
    <property type="evidence" value="ECO:0007669"/>
    <property type="project" value="UniProtKB-EC"/>
</dbReference>
<sequence length="379" mass="40863">MPEEQYMRRAIRLAGLGLGWTSPNPMVGAVIVKDGRIIGEGWHRRCGEPHAERNALACCTKDPAGAVMYVTLEPCCHQGRTPPCTDAILENGIAHVVIGSQDPNPKAAGGAEVLRRNGITVTEQFLQNECDALNEVFFHYITAGRPYVAMKYAMTADGKTASCTGASKWITGPDARAHVHTLRHRYTGIMAGIGTVLSDDPLLNCRISEYRQEGPCPAAKPRQPVRIICDSHLRIPLDSRICRTAGQYRTIVAHTHKDPQKQAALEAMGITVLETADAEGRIHLPSLMDALGRMEIDSILLEGGGTLNEAMLQAGLVQKVYTYMAPLLLGGKDAKTPVEGLGFPAPGDGIRLTSPAVTPIGDDLLIEFNVPSPHPESRA</sequence>
<dbReference type="Gene3D" id="3.40.430.10">
    <property type="entry name" value="Dihydrofolate Reductase, subunit A"/>
    <property type="match status" value="1"/>
</dbReference>
<dbReference type="Proteomes" id="UP000274920">
    <property type="component" value="Unassembled WGS sequence"/>
</dbReference>
<dbReference type="GO" id="GO:0008270">
    <property type="term" value="F:zinc ion binding"/>
    <property type="evidence" value="ECO:0007669"/>
    <property type="project" value="InterPro"/>
</dbReference>
<dbReference type="FunFam" id="3.40.140.10:FF:000025">
    <property type="entry name" value="Riboflavin biosynthesis protein RibD"/>
    <property type="match status" value="1"/>
</dbReference>
<comment type="catalytic activity">
    <reaction evidence="13 15">
        <text>5-amino-6-(5-phospho-D-ribitylamino)uracil + NADP(+) = 5-amino-6-(5-phospho-D-ribosylamino)uracil + NADPH + H(+)</text>
        <dbReference type="Rhea" id="RHEA:17845"/>
        <dbReference type="ChEBI" id="CHEBI:15378"/>
        <dbReference type="ChEBI" id="CHEBI:57783"/>
        <dbReference type="ChEBI" id="CHEBI:58349"/>
        <dbReference type="ChEBI" id="CHEBI:58421"/>
        <dbReference type="ChEBI" id="CHEBI:58453"/>
        <dbReference type="EC" id="1.1.1.193"/>
    </reaction>
</comment>
<dbReference type="EMBL" id="RHJS01000002">
    <property type="protein sequence ID" value="RRK30835.1"/>
    <property type="molecule type" value="Genomic_DNA"/>
</dbReference>
<feature type="active site" description="Proton donor" evidence="16">
    <location>
        <position position="52"/>
    </location>
</feature>
<dbReference type="AlphaFoldDB" id="A0A3R8LWG6"/>
<dbReference type="InterPro" id="IPR024072">
    <property type="entry name" value="DHFR-like_dom_sf"/>
</dbReference>
<dbReference type="EC" id="3.5.4.26" evidence="15"/>
<evidence type="ECO:0000256" key="16">
    <source>
        <dbReference type="PIRSR" id="PIRSR006769-1"/>
    </source>
</evidence>
<protein>
    <recommendedName>
        <fullName evidence="15">Riboflavin biosynthesis protein RibD</fullName>
    </recommendedName>
    <domain>
        <recommendedName>
            <fullName evidence="15">Diaminohydroxyphosphoribosylaminopyrimidine deaminase</fullName>
            <shortName evidence="15">DRAP deaminase</shortName>
            <ecNumber evidence="15">3.5.4.26</ecNumber>
        </recommendedName>
        <alternativeName>
            <fullName evidence="15">Riboflavin-specific deaminase</fullName>
        </alternativeName>
    </domain>
    <domain>
        <recommendedName>
            <fullName evidence="15">5-amino-6-(5-phosphoribosylamino)uracil reductase</fullName>
            <ecNumber evidence="15">1.1.1.193</ecNumber>
        </recommendedName>
        <alternativeName>
            <fullName evidence="15">HTP reductase</fullName>
        </alternativeName>
    </domain>
</protein>
<evidence type="ECO:0000256" key="9">
    <source>
        <dbReference type="ARBA" id="ARBA00022833"/>
    </source>
</evidence>
<evidence type="ECO:0000256" key="11">
    <source>
        <dbReference type="ARBA" id="ARBA00023002"/>
    </source>
</evidence>
<dbReference type="InterPro" id="IPR002734">
    <property type="entry name" value="RibDG_C"/>
</dbReference>
<dbReference type="SUPFAM" id="SSF53597">
    <property type="entry name" value="Dihydrofolate reductase-like"/>
    <property type="match status" value="1"/>
</dbReference>
<dbReference type="NCBIfam" id="TIGR00326">
    <property type="entry name" value="eubact_ribD"/>
    <property type="match status" value="1"/>
</dbReference>
<feature type="binding site" evidence="17">
    <location>
        <position position="203"/>
    </location>
    <ligand>
        <name>substrate</name>
    </ligand>
</feature>
<evidence type="ECO:0000256" key="13">
    <source>
        <dbReference type="ARBA" id="ARBA00049861"/>
    </source>
</evidence>
<comment type="function">
    <text evidence="1 15">Converts 2,5-diamino-6-(ribosylamino)-4(3h)-pyrimidinone 5'-phosphate into 5-amino-6-(ribosylamino)-2,4(1h,3h)-pyrimidinedione 5'-phosphate.</text>
</comment>
<keyword evidence="9 15" id="KW-0862">Zinc</keyword>
<feature type="binding site" evidence="17">
    <location>
        <position position="302"/>
    </location>
    <ligand>
        <name>substrate</name>
    </ligand>
</feature>
<proteinExistence type="inferred from homology"/>
<evidence type="ECO:0000256" key="5">
    <source>
        <dbReference type="ARBA" id="ARBA00007417"/>
    </source>
</evidence>
<feature type="binding site" evidence="17">
    <location>
        <position position="231"/>
    </location>
    <ligand>
        <name>NADP(+)</name>
        <dbReference type="ChEBI" id="CHEBI:58349"/>
    </ligand>
</feature>
<dbReference type="PROSITE" id="PS51747">
    <property type="entry name" value="CYT_DCMP_DEAMINASES_2"/>
    <property type="match status" value="1"/>
</dbReference>
<accession>A0A3R8LWG6</accession>
<dbReference type="GO" id="GO:0050661">
    <property type="term" value="F:NADP binding"/>
    <property type="evidence" value="ECO:0007669"/>
    <property type="project" value="InterPro"/>
</dbReference>
<evidence type="ECO:0000256" key="4">
    <source>
        <dbReference type="ARBA" id="ARBA00005259"/>
    </source>
</evidence>
<feature type="binding site" evidence="17">
    <location>
        <position position="153"/>
    </location>
    <ligand>
        <name>NADP(+)</name>
        <dbReference type="ChEBI" id="CHEBI:58349"/>
    </ligand>
</feature>
<comment type="cofactor">
    <cofactor evidence="15 18">
        <name>Zn(2+)</name>
        <dbReference type="ChEBI" id="CHEBI:29105"/>
    </cofactor>
    <text evidence="15 18">Binds 1 zinc ion.</text>
</comment>
<feature type="binding site" evidence="18">
    <location>
        <position position="75"/>
    </location>
    <ligand>
        <name>Zn(2+)</name>
        <dbReference type="ChEBI" id="CHEBI:29105"/>
        <note>catalytic</note>
    </ligand>
</feature>
<dbReference type="Pfam" id="PF01872">
    <property type="entry name" value="RibD_C"/>
    <property type="match status" value="1"/>
</dbReference>
<gene>
    <name evidence="20" type="primary">ribD</name>
    <name evidence="20" type="ORF">EBB54_05195</name>
</gene>
<dbReference type="GO" id="GO:0009231">
    <property type="term" value="P:riboflavin biosynthetic process"/>
    <property type="evidence" value="ECO:0007669"/>
    <property type="project" value="UniProtKB-UniPathway"/>
</dbReference>
<evidence type="ECO:0000259" key="19">
    <source>
        <dbReference type="PROSITE" id="PS51747"/>
    </source>
</evidence>
<feature type="domain" description="CMP/dCMP-type deaminase" evidence="19">
    <location>
        <begin position="1"/>
        <end position="122"/>
    </location>
</feature>
<evidence type="ECO:0000256" key="2">
    <source>
        <dbReference type="ARBA" id="ARBA00004882"/>
    </source>
</evidence>
<feature type="binding site" evidence="17">
    <location>
        <position position="183"/>
    </location>
    <ligand>
        <name>substrate</name>
    </ligand>
</feature>
<evidence type="ECO:0000256" key="6">
    <source>
        <dbReference type="ARBA" id="ARBA00022619"/>
    </source>
</evidence>
<evidence type="ECO:0000256" key="10">
    <source>
        <dbReference type="ARBA" id="ARBA00022857"/>
    </source>
</evidence>
<feature type="binding site" evidence="18">
    <location>
        <position position="50"/>
    </location>
    <ligand>
        <name>Zn(2+)</name>
        <dbReference type="ChEBI" id="CHEBI:29105"/>
        <note>catalytic</note>
    </ligand>
</feature>
<dbReference type="InterPro" id="IPR050765">
    <property type="entry name" value="Riboflavin_Biosynth_HTPR"/>
</dbReference>
<comment type="catalytic activity">
    <reaction evidence="14 15">
        <text>2,5-diamino-6-hydroxy-4-(5-phosphoribosylamino)-pyrimidine + H2O + H(+) = 5-amino-6-(5-phospho-D-ribosylamino)uracil + NH4(+)</text>
        <dbReference type="Rhea" id="RHEA:21868"/>
        <dbReference type="ChEBI" id="CHEBI:15377"/>
        <dbReference type="ChEBI" id="CHEBI:15378"/>
        <dbReference type="ChEBI" id="CHEBI:28938"/>
        <dbReference type="ChEBI" id="CHEBI:58453"/>
        <dbReference type="ChEBI" id="CHEBI:58614"/>
        <dbReference type="EC" id="3.5.4.26"/>
    </reaction>
</comment>
<dbReference type="Gene3D" id="3.40.140.10">
    <property type="entry name" value="Cytidine Deaminase, domain 2"/>
    <property type="match status" value="1"/>
</dbReference>
<keyword evidence="12" id="KW-0511">Multifunctional enzyme</keyword>
<keyword evidence="6 15" id="KW-0686">Riboflavin biosynthesis</keyword>
<dbReference type="InterPro" id="IPR011549">
    <property type="entry name" value="RibD_C"/>
</dbReference>
<dbReference type="UniPathway" id="UPA00275">
    <property type="reaction ID" value="UER00401"/>
</dbReference>
<dbReference type="PANTHER" id="PTHR38011:SF7">
    <property type="entry name" value="2,5-DIAMINO-6-RIBOSYLAMINO-4(3H)-PYRIMIDINONE 5'-PHOSPHATE REDUCTASE"/>
    <property type="match status" value="1"/>
</dbReference>
<dbReference type="SUPFAM" id="SSF53927">
    <property type="entry name" value="Cytidine deaminase-like"/>
    <property type="match status" value="1"/>
</dbReference>
<dbReference type="InterPro" id="IPR016193">
    <property type="entry name" value="Cytidine_deaminase-like"/>
</dbReference>
<evidence type="ECO:0000256" key="17">
    <source>
        <dbReference type="PIRSR" id="PIRSR006769-2"/>
    </source>
</evidence>
<dbReference type="CDD" id="cd01284">
    <property type="entry name" value="Riboflavin_deaminase-reductase"/>
    <property type="match status" value="1"/>
</dbReference>
<dbReference type="InterPro" id="IPR002125">
    <property type="entry name" value="CMP_dCMP_dom"/>
</dbReference>
<dbReference type="EC" id="1.1.1.193" evidence="15"/>
<keyword evidence="21" id="KW-1185">Reference proteome</keyword>
<dbReference type="RefSeq" id="WP_125126615.1">
    <property type="nucleotide sequence ID" value="NZ_RHJS01000002.1"/>
</dbReference>